<keyword evidence="3" id="KW-1185">Reference proteome</keyword>
<dbReference type="AlphaFoldDB" id="A0A453Q4W3"/>
<dbReference type="Gramene" id="AET6Gv20982500.1">
    <property type="protein sequence ID" value="AET6Gv20982500.1"/>
    <property type="gene ID" value="AET6Gv20982500"/>
</dbReference>
<feature type="region of interest" description="Disordered" evidence="1">
    <location>
        <begin position="74"/>
        <end position="101"/>
    </location>
</feature>
<dbReference type="Proteomes" id="UP000015105">
    <property type="component" value="Chromosome 6D"/>
</dbReference>
<reference evidence="2" key="5">
    <citation type="journal article" date="2021" name="G3 (Bethesda)">
        <title>Aegilops tauschii genome assembly Aet v5.0 features greater sequence contiguity and improved annotation.</title>
        <authorList>
            <person name="Wang L."/>
            <person name="Zhu T."/>
            <person name="Rodriguez J.C."/>
            <person name="Deal K.R."/>
            <person name="Dubcovsky J."/>
            <person name="McGuire P.E."/>
            <person name="Lux T."/>
            <person name="Spannagl M."/>
            <person name="Mayer K.F.X."/>
            <person name="Baldrich P."/>
            <person name="Meyers B.C."/>
            <person name="Huo N."/>
            <person name="Gu Y.Q."/>
            <person name="Zhou H."/>
            <person name="Devos K.M."/>
            <person name="Bennetzen J.L."/>
            <person name="Unver T."/>
            <person name="Budak H."/>
            <person name="Gulick P.J."/>
            <person name="Galiba G."/>
            <person name="Kalapos B."/>
            <person name="Nelson D.R."/>
            <person name="Li P."/>
            <person name="You F.M."/>
            <person name="Luo M.C."/>
            <person name="Dvorak J."/>
        </authorList>
    </citation>
    <scope>NUCLEOTIDE SEQUENCE [LARGE SCALE GENOMIC DNA]</scope>
    <source>
        <strain evidence="2">cv. AL8/78</strain>
    </source>
</reference>
<reference evidence="2" key="3">
    <citation type="journal article" date="2017" name="Nature">
        <title>Genome sequence of the progenitor of the wheat D genome Aegilops tauschii.</title>
        <authorList>
            <person name="Luo M.C."/>
            <person name="Gu Y.Q."/>
            <person name="Puiu D."/>
            <person name="Wang H."/>
            <person name="Twardziok S.O."/>
            <person name="Deal K.R."/>
            <person name="Huo N."/>
            <person name="Zhu T."/>
            <person name="Wang L."/>
            <person name="Wang Y."/>
            <person name="McGuire P.E."/>
            <person name="Liu S."/>
            <person name="Long H."/>
            <person name="Ramasamy R.K."/>
            <person name="Rodriguez J.C."/>
            <person name="Van S.L."/>
            <person name="Yuan L."/>
            <person name="Wang Z."/>
            <person name="Xia Z."/>
            <person name="Xiao L."/>
            <person name="Anderson O.D."/>
            <person name="Ouyang S."/>
            <person name="Liang Y."/>
            <person name="Zimin A.V."/>
            <person name="Pertea G."/>
            <person name="Qi P."/>
            <person name="Bennetzen J.L."/>
            <person name="Dai X."/>
            <person name="Dawson M.W."/>
            <person name="Muller H.G."/>
            <person name="Kugler K."/>
            <person name="Rivarola-Duarte L."/>
            <person name="Spannagl M."/>
            <person name="Mayer K.F.X."/>
            <person name="Lu F.H."/>
            <person name="Bevan M.W."/>
            <person name="Leroy P."/>
            <person name="Li P."/>
            <person name="You F.M."/>
            <person name="Sun Q."/>
            <person name="Liu Z."/>
            <person name="Lyons E."/>
            <person name="Wicker T."/>
            <person name="Salzberg S.L."/>
            <person name="Devos K.M."/>
            <person name="Dvorak J."/>
        </authorList>
    </citation>
    <scope>NUCLEOTIDE SEQUENCE [LARGE SCALE GENOMIC DNA]</scope>
    <source>
        <strain evidence="2">cv. AL8/78</strain>
    </source>
</reference>
<evidence type="ECO:0000256" key="1">
    <source>
        <dbReference type="SAM" id="MobiDB-lite"/>
    </source>
</evidence>
<reference evidence="2" key="4">
    <citation type="submission" date="2019-03" db="UniProtKB">
        <authorList>
            <consortium name="EnsemblPlants"/>
        </authorList>
    </citation>
    <scope>IDENTIFICATION</scope>
</reference>
<reference evidence="3" key="2">
    <citation type="journal article" date="2017" name="Nat. Plants">
        <title>The Aegilops tauschii genome reveals multiple impacts of transposons.</title>
        <authorList>
            <person name="Zhao G."/>
            <person name="Zou C."/>
            <person name="Li K."/>
            <person name="Wang K."/>
            <person name="Li T."/>
            <person name="Gao L."/>
            <person name="Zhang X."/>
            <person name="Wang H."/>
            <person name="Yang Z."/>
            <person name="Liu X."/>
            <person name="Jiang W."/>
            <person name="Mao L."/>
            <person name="Kong X."/>
            <person name="Jiao Y."/>
            <person name="Jia J."/>
        </authorList>
    </citation>
    <scope>NUCLEOTIDE SEQUENCE [LARGE SCALE GENOMIC DNA]</scope>
    <source>
        <strain evidence="3">cv. AL8/78</strain>
    </source>
</reference>
<evidence type="ECO:0000313" key="3">
    <source>
        <dbReference type="Proteomes" id="UP000015105"/>
    </source>
</evidence>
<accession>A0A453Q4W3</accession>
<reference evidence="3" key="1">
    <citation type="journal article" date="2014" name="Science">
        <title>Ancient hybridizations among the ancestral genomes of bread wheat.</title>
        <authorList>
            <consortium name="International Wheat Genome Sequencing Consortium,"/>
            <person name="Marcussen T."/>
            <person name="Sandve S.R."/>
            <person name="Heier L."/>
            <person name="Spannagl M."/>
            <person name="Pfeifer M."/>
            <person name="Jakobsen K.S."/>
            <person name="Wulff B.B."/>
            <person name="Steuernagel B."/>
            <person name="Mayer K.F."/>
            <person name="Olsen O.A."/>
        </authorList>
    </citation>
    <scope>NUCLEOTIDE SEQUENCE [LARGE SCALE GENOMIC DNA]</scope>
    <source>
        <strain evidence="3">cv. AL8/78</strain>
    </source>
</reference>
<organism evidence="2 3">
    <name type="scientific">Aegilops tauschii subsp. strangulata</name>
    <name type="common">Goatgrass</name>
    <dbReference type="NCBI Taxonomy" id="200361"/>
    <lineage>
        <taxon>Eukaryota</taxon>
        <taxon>Viridiplantae</taxon>
        <taxon>Streptophyta</taxon>
        <taxon>Embryophyta</taxon>
        <taxon>Tracheophyta</taxon>
        <taxon>Spermatophyta</taxon>
        <taxon>Magnoliopsida</taxon>
        <taxon>Liliopsida</taxon>
        <taxon>Poales</taxon>
        <taxon>Poaceae</taxon>
        <taxon>BOP clade</taxon>
        <taxon>Pooideae</taxon>
        <taxon>Triticodae</taxon>
        <taxon>Triticeae</taxon>
        <taxon>Triticinae</taxon>
        <taxon>Aegilops</taxon>
    </lineage>
</organism>
<dbReference type="EnsemblPlants" id="AET6Gv20982500.1">
    <property type="protein sequence ID" value="AET6Gv20982500.1"/>
    <property type="gene ID" value="AET6Gv20982500"/>
</dbReference>
<proteinExistence type="predicted"/>
<feature type="compositionally biased region" description="Basic residues" evidence="1">
    <location>
        <begin position="86"/>
        <end position="97"/>
    </location>
</feature>
<sequence>MRRRLRSCRSVLALGMTSSKETSAAMTIASAVTSLMSTGLVLRVWAGLSVGNCLSPRLSCFLLDIPAGSSSVMARGGRGTADRSNRTVRRSGRRRRGGVSVAGEEGGGWAYGDAYMHGDETLTVGAGSGVTAFQSQRVARCFLAPGLRGTALAQGAVPVGLVR</sequence>
<name>A0A453Q4W3_AEGTS</name>
<protein>
    <submittedName>
        <fullName evidence="2">Uncharacterized protein</fullName>
    </submittedName>
</protein>
<evidence type="ECO:0000313" key="2">
    <source>
        <dbReference type="EnsemblPlants" id="AET6Gv20982500.1"/>
    </source>
</evidence>